<keyword evidence="10" id="KW-0482">Metalloprotease</keyword>
<evidence type="ECO:0000256" key="1">
    <source>
        <dbReference type="ARBA" id="ARBA00001947"/>
    </source>
</evidence>
<dbReference type="PANTHER" id="PTHR43221">
    <property type="entry name" value="PROTEASE HTPX"/>
    <property type="match status" value="1"/>
</dbReference>
<evidence type="ECO:0000256" key="3">
    <source>
        <dbReference type="ARBA" id="ARBA00022475"/>
    </source>
</evidence>
<dbReference type="GO" id="GO:0004222">
    <property type="term" value="F:metalloendopeptidase activity"/>
    <property type="evidence" value="ECO:0007669"/>
    <property type="project" value="InterPro"/>
</dbReference>
<protein>
    <submittedName>
        <fullName evidence="15">Peptidase M48 Ste24p</fullName>
    </submittedName>
</protein>
<name>F2AYJ3_RHOBT</name>
<reference evidence="15 16" key="1">
    <citation type="journal article" date="2013" name="Mar. Genomics">
        <title>Expression of sulfatases in Rhodopirellula baltica and the diversity of sulfatases in the genus Rhodopirellula.</title>
        <authorList>
            <person name="Wegner C.E."/>
            <person name="Richter-Heitmann T."/>
            <person name="Klindworth A."/>
            <person name="Klockow C."/>
            <person name="Richter M."/>
            <person name="Achstetter T."/>
            <person name="Glockner F.O."/>
            <person name="Harder J."/>
        </authorList>
    </citation>
    <scope>NUCLEOTIDE SEQUENCE [LARGE SCALE GENOMIC DNA]</scope>
    <source>
        <strain evidence="15 16">WH47</strain>
    </source>
</reference>
<evidence type="ECO:0000256" key="6">
    <source>
        <dbReference type="ARBA" id="ARBA00022723"/>
    </source>
</evidence>
<feature type="transmembrane region" description="Helical" evidence="13">
    <location>
        <begin position="116"/>
        <end position="144"/>
    </location>
</feature>
<keyword evidence="8" id="KW-0862">Zinc</keyword>
<keyword evidence="11 13" id="KW-0472">Membrane</keyword>
<dbReference type="AlphaFoldDB" id="F2AYJ3"/>
<feature type="transmembrane region" description="Helical" evidence="13">
    <location>
        <begin position="336"/>
        <end position="355"/>
    </location>
</feature>
<keyword evidence="3" id="KW-1003">Cell membrane</keyword>
<evidence type="ECO:0000256" key="11">
    <source>
        <dbReference type="ARBA" id="ARBA00023136"/>
    </source>
</evidence>
<evidence type="ECO:0000259" key="14">
    <source>
        <dbReference type="Pfam" id="PF01435"/>
    </source>
</evidence>
<sequence length="519" mass="57419">MIQFTCPTCDKQLRAPVAAAGKTGKCNGCSTSVKVPRAKEKATTPHPAAVTKTQPKPASPKRPRKSPGQQTPSSNKPPAPKRPAGKWNPQQEILALIASELDGKVPRSPMNIPYQFTMLLVAMVMLLMPLLYCCLIGVACYGMYWYFTEILPVAMENLPRGRAAIFAILLYSAPVVAGCMMILFMVKPVFFSLVMPKDTRQRSLQRASEPALFELVDRICDATRSPRPKRIDINNDVNASASLRRGFMSLLGKDLVLTIGAPLVAGMNTRQLAGILGHEFGHFAQGAGMKSTYLIRTVNFWFARVVYQRDQLDEMLDNAIAESDFRISLLLMFGKLFVMLSRGILWCFMMVAHAISCMMSRQMEYDADRYEAYIAGSDYFEVTSKRLTDLIAGQEAMYETVVSALQKQAMLNDLPGITADCAQRVTAKDRKRVEAAGEAGTGSFFSTHPSDDKRIKAAKKHKAEGLFQLEVPARNLFKNFDAVCTGVSADFYRNQLGVMVDPSKLMRIEEVESALGSNT</sequence>
<gene>
    <name evidence="15" type="ORF">RBWH47_05028</name>
</gene>
<dbReference type="Pfam" id="PF01435">
    <property type="entry name" value="Peptidase_M48"/>
    <property type="match status" value="1"/>
</dbReference>
<dbReference type="GO" id="GO:0005886">
    <property type="term" value="C:plasma membrane"/>
    <property type="evidence" value="ECO:0007669"/>
    <property type="project" value="UniProtKB-SubCell"/>
</dbReference>
<keyword evidence="9 13" id="KW-1133">Transmembrane helix</keyword>
<keyword evidence="6" id="KW-0479">Metal-binding</keyword>
<dbReference type="GO" id="GO:0046872">
    <property type="term" value="F:metal ion binding"/>
    <property type="evidence" value="ECO:0007669"/>
    <property type="project" value="UniProtKB-KW"/>
</dbReference>
<keyword evidence="7" id="KW-0378">Hydrolase</keyword>
<evidence type="ECO:0000256" key="12">
    <source>
        <dbReference type="SAM" id="MobiDB-lite"/>
    </source>
</evidence>
<dbReference type="RefSeq" id="WP_007328703.1">
    <property type="nucleotide sequence ID" value="NZ_AFAR01000241.1"/>
</dbReference>
<dbReference type="PANTHER" id="PTHR43221:SF1">
    <property type="entry name" value="PROTEASE HTPX"/>
    <property type="match status" value="1"/>
</dbReference>
<evidence type="ECO:0000256" key="7">
    <source>
        <dbReference type="ARBA" id="ARBA00022801"/>
    </source>
</evidence>
<dbReference type="InterPro" id="IPR050083">
    <property type="entry name" value="HtpX_protease"/>
</dbReference>
<dbReference type="Proteomes" id="UP000006222">
    <property type="component" value="Unassembled WGS sequence"/>
</dbReference>
<keyword evidence="5 13" id="KW-0812">Transmembrane</keyword>
<evidence type="ECO:0000256" key="13">
    <source>
        <dbReference type="SAM" id="Phobius"/>
    </source>
</evidence>
<dbReference type="Gene3D" id="3.30.2010.10">
    <property type="entry name" value="Metalloproteases ('zincins'), catalytic domain"/>
    <property type="match status" value="1"/>
</dbReference>
<proteinExistence type="predicted"/>
<evidence type="ECO:0000256" key="5">
    <source>
        <dbReference type="ARBA" id="ARBA00022692"/>
    </source>
</evidence>
<accession>F2AYJ3</accession>
<dbReference type="PATRIC" id="fig|991778.3.peg.5081"/>
<feature type="region of interest" description="Disordered" evidence="12">
    <location>
        <begin position="20"/>
        <end position="86"/>
    </location>
</feature>
<organism evidence="15 16">
    <name type="scientific">Rhodopirellula baltica WH47</name>
    <dbReference type="NCBI Taxonomy" id="991778"/>
    <lineage>
        <taxon>Bacteria</taxon>
        <taxon>Pseudomonadati</taxon>
        <taxon>Planctomycetota</taxon>
        <taxon>Planctomycetia</taxon>
        <taxon>Pirellulales</taxon>
        <taxon>Pirellulaceae</taxon>
        <taxon>Rhodopirellula</taxon>
    </lineage>
</organism>
<evidence type="ECO:0000256" key="2">
    <source>
        <dbReference type="ARBA" id="ARBA00004651"/>
    </source>
</evidence>
<evidence type="ECO:0000313" key="16">
    <source>
        <dbReference type="Proteomes" id="UP000006222"/>
    </source>
</evidence>
<keyword evidence="4" id="KW-0645">Protease</keyword>
<comment type="cofactor">
    <cofactor evidence="1">
        <name>Zn(2+)</name>
        <dbReference type="ChEBI" id="CHEBI:29105"/>
    </cofactor>
</comment>
<dbReference type="EMBL" id="AFAR01000241">
    <property type="protein sequence ID" value="EGF25262.1"/>
    <property type="molecule type" value="Genomic_DNA"/>
</dbReference>
<feature type="domain" description="Peptidase M48" evidence="14">
    <location>
        <begin position="246"/>
        <end position="460"/>
    </location>
</feature>
<evidence type="ECO:0000256" key="10">
    <source>
        <dbReference type="ARBA" id="ARBA00023049"/>
    </source>
</evidence>
<evidence type="ECO:0000256" key="8">
    <source>
        <dbReference type="ARBA" id="ARBA00022833"/>
    </source>
</evidence>
<dbReference type="InterPro" id="IPR001915">
    <property type="entry name" value="Peptidase_M48"/>
</dbReference>
<evidence type="ECO:0000256" key="9">
    <source>
        <dbReference type="ARBA" id="ARBA00022989"/>
    </source>
</evidence>
<feature type="transmembrane region" description="Helical" evidence="13">
    <location>
        <begin position="164"/>
        <end position="186"/>
    </location>
</feature>
<evidence type="ECO:0000313" key="15">
    <source>
        <dbReference type="EMBL" id="EGF25262.1"/>
    </source>
</evidence>
<dbReference type="CDD" id="cd07328">
    <property type="entry name" value="M48_Ste24p_like"/>
    <property type="match status" value="1"/>
</dbReference>
<dbReference type="GO" id="GO:0006508">
    <property type="term" value="P:proteolysis"/>
    <property type="evidence" value="ECO:0007669"/>
    <property type="project" value="UniProtKB-KW"/>
</dbReference>
<comment type="caution">
    <text evidence="15">The sequence shown here is derived from an EMBL/GenBank/DDBJ whole genome shotgun (WGS) entry which is preliminary data.</text>
</comment>
<evidence type="ECO:0000256" key="4">
    <source>
        <dbReference type="ARBA" id="ARBA00022670"/>
    </source>
</evidence>
<comment type="subcellular location">
    <subcellularLocation>
        <location evidence="2">Cell membrane</location>
        <topology evidence="2">Multi-pass membrane protein</topology>
    </subcellularLocation>
</comment>